<proteinExistence type="predicted"/>
<organism evidence="2 3">
    <name type="scientific">Mucilaginibacter lappiensis</name>
    <dbReference type="NCBI Taxonomy" id="354630"/>
    <lineage>
        <taxon>Bacteria</taxon>
        <taxon>Pseudomonadati</taxon>
        <taxon>Bacteroidota</taxon>
        <taxon>Sphingobacteriia</taxon>
        <taxon>Sphingobacteriales</taxon>
        <taxon>Sphingobacteriaceae</taxon>
        <taxon>Mucilaginibacter</taxon>
    </lineage>
</organism>
<dbReference type="Gene3D" id="1.25.40.390">
    <property type="match status" value="1"/>
</dbReference>
<dbReference type="InterPro" id="IPR041662">
    <property type="entry name" value="SusD-like_2"/>
</dbReference>
<keyword evidence="1" id="KW-0732">Signal</keyword>
<dbReference type="RefSeq" id="WP_076372016.1">
    <property type="nucleotide sequence ID" value="NZ_FTMG01000003.1"/>
</dbReference>
<dbReference type="Proteomes" id="UP000541583">
    <property type="component" value="Unassembled WGS sequence"/>
</dbReference>
<evidence type="ECO:0000313" key="3">
    <source>
        <dbReference type="Proteomes" id="UP000541583"/>
    </source>
</evidence>
<sequence>MKFKNKILASMLLLVAVSGVSCKKYLDINTNPLTATKVDPKLLFGYAVTAWDVSKNSGDSYISIGFIGQSLSSGGDFSQNWGASNLYNVSPLSIGNTWKVYFSNGGNNLQQAISIAQAASPVNNNTAAQCKIVLAQLMYEATTLYGDIPYSQAFQPDKYPYPKYDAQKDVLESLLKLLDEAIAQIDPTSVLKISDYDIYYGGDMSKWKKLANSIKFKILMVMVDKDPTKAAAIGTLLSTPDAMISSSAETWLTKYTTGTNNQNPKYRLFLGQNPFTYASKVITDLMVPTNDPRLPQYFDLPAGQTTYIGVPANVDADEKTAILGSYLLRPDAPSVILSYQELELLQAEAYARGLGVGVNMTKAEALFKQGVTDAMTFYQANPAAVTAYVNDPTKLPNLTSLSATDAIKQIHIQQWVDLMDRPLEAFVQWKRSGPDGSEVPALTLPKDATPGPLIRRYTLSPDETSANPNIPKPQPTYYDKMWFDL</sequence>
<dbReference type="Pfam" id="PF12771">
    <property type="entry name" value="SusD-like_2"/>
    <property type="match status" value="1"/>
</dbReference>
<feature type="signal peptide" evidence="1">
    <location>
        <begin position="1"/>
        <end position="23"/>
    </location>
</feature>
<evidence type="ECO:0000313" key="2">
    <source>
        <dbReference type="EMBL" id="MBB6108815.1"/>
    </source>
</evidence>
<evidence type="ECO:0000256" key="1">
    <source>
        <dbReference type="SAM" id="SignalP"/>
    </source>
</evidence>
<name>A0ABR6PGC0_9SPHI</name>
<accession>A0ABR6PGC0</accession>
<feature type="chain" id="PRO_5045091624" description="Starch-binding associating with outer membrane" evidence="1">
    <location>
        <begin position="24"/>
        <end position="485"/>
    </location>
</feature>
<dbReference type="EMBL" id="JACHCB010000003">
    <property type="protein sequence ID" value="MBB6108815.1"/>
    <property type="molecule type" value="Genomic_DNA"/>
</dbReference>
<keyword evidence="3" id="KW-1185">Reference proteome</keyword>
<reference evidence="2 3" key="1">
    <citation type="submission" date="2020-08" db="EMBL/GenBank/DDBJ databases">
        <title>Genomic Encyclopedia of Type Strains, Phase IV (KMG-V): Genome sequencing to study the core and pangenomes of soil and plant-associated prokaryotes.</title>
        <authorList>
            <person name="Whitman W."/>
        </authorList>
    </citation>
    <scope>NUCLEOTIDE SEQUENCE [LARGE SCALE GENOMIC DNA]</scope>
    <source>
        <strain evidence="2 3">ANJLi2</strain>
    </source>
</reference>
<dbReference type="PROSITE" id="PS51257">
    <property type="entry name" value="PROKAR_LIPOPROTEIN"/>
    <property type="match status" value="1"/>
</dbReference>
<protein>
    <recommendedName>
        <fullName evidence="4">Starch-binding associating with outer membrane</fullName>
    </recommendedName>
</protein>
<dbReference type="SUPFAM" id="SSF48452">
    <property type="entry name" value="TPR-like"/>
    <property type="match status" value="1"/>
</dbReference>
<comment type="caution">
    <text evidence="2">The sequence shown here is derived from an EMBL/GenBank/DDBJ whole genome shotgun (WGS) entry which is preliminary data.</text>
</comment>
<evidence type="ECO:0008006" key="4">
    <source>
        <dbReference type="Google" id="ProtNLM"/>
    </source>
</evidence>
<gene>
    <name evidence="2" type="ORF">HDF23_001558</name>
</gene>
<dbReference type="InterPro" id="IPR011990">
    <property type="entry name" value="TPR-like_helical_dom_sf"/>
</dbReference>